<dbReference type="Proteomes" id="UP000886251">
    <property type="component" value="Unassembled WGS sequence"/>
</dbReference>
<reference evidence="1" key="1">
    <citation type="journal article" date="2020" name="mSystems">
        <title>Genome- and Community-Level Interaction Insights into Carbon Utilization and Element Cycling Functions of Hydrothermarchaeota in Hydrothermal Sediment.</title>
        <authorList>
            <person name="Zhou Z."/>
            <person name="Liu Y."/>
            <person name="Xu W."/>
            <person name="Pan J."/>
            <person name="Luo Z.H."/>
            <person name="Li M."/>
        </authorList>
    </citation>
    <scope>NUCLEOTIDE SEQUENCE [LARGE SCALE GENOMIC DNA]</scope>
    <source>
        <strain evidence="1">HyVt-443</strain>
    </source>
</reference>
<protein>
    <submittedName>
        <fullName evidence="1">Mitomycin resistance protein</fullName>
    </submittedName>
</protein>
<accession>A0A831RNX4</accession>
<proteinExistence type="predicted"/>
<dbReference type="Pfam" id="PF11731">
    <property type="entry name" value="Cdd1"/>
    <property type="match status" value="1"/>
</dbReference>
<sequence>MKNPDRSRVSRLEQLPNVGRAVARDLRRIGIGQPAELIGRDAFLLYETLCDTTGSRQDPCMIDVFLAVIHFMESGEALPWWSFTKRRKQAVARRSGLGPWWPAR</sequence>
<evidence type="ECO:0000313" key="1">
    <source>
        <dbReference type="EMBL" id="HEB96796.1"/>
    </source>
</evidence>
<comment type="caution">
    <text evidence="1">The sequence shown here is derived from an EMBL/GenBank/DDBJ whole genome shotgun (WGS) entry which is preliminary data.</text>
</comment>
<dbReference type="EMBL" id="DRKP01000120">
    <property type="protein sequence ID" value="HEB96796.1"/>
    <property type="molecule type" value="Genomic_DNA"/>
</dbReference>
<name>A0A831RNX4_9GAMM</name>
<gene>
    <name evidence="1" type="ORF">ENI96_10255</name>
</gene>
<dbReference type="Gene3D" id="1.10.150.20">
    <property type="entry name" value="5' to 3' exonuclease, C-terminal subdomain"/>
    <property type="match status" value="1"/>
</dbReference>
<dbReference type="InterPro" id="IPR021725">
    <property type="entry name" value="Cdd1"/>
</dbReference>
<organism evidence="1">
    <name type="scientific">Sedimenticola thiotaurini</name>
    <dbReference type="NCBI Taxonomy" id="1543721"/>
    <lineage>
        <taxon>Bacteria</taxon>
        <taxon>Pseudomonadati</taxon>
        <taxon>Pseudomonadota</taxon>
        <taxon>Gammaproteobacteria</taxon>
        <taxon>Chromatiales</taxon>
        <taxon>Sedimenticolaceae</taxon>
        <taxon>Sedimenticola</taxon>
    </lineage>
</organism>
<dbReference type="AlphaFoldDB" id="A0A831RNX4"/>